<dbReference type="Proteomes" id="UP001295740">
    <property type="component" value="Unassembled WGS sequence"/>
</dbReference>
<dbReference type="SUPFAM" id="SSF52540">
    <property type="entry name" value="P-loop containing nucleoside triphosphate hydrolases"/>
    <property type="match status" value="3"/>
</dbReference>
<evidence type="ECO:0000256" key="1">
    <source>
        <dbReference type="ARBA" id="ARBA00010378"/>
    </source>
</evidence>
<dbReference type="GO" id="GO:0005524">
    <property type="term" value="F:ATP binding"/>
    <property type="evidence" value="ECO:0007669"/>
    <property type="project" value="UniProtKB-KW"/>
</dbReference>
<dbReference type="InterPro" id="IPR003959">
    <property type="entry name" value="ATPase_AAA_core"/>
</dbReference>
<feature type="region of interest" description="Disordered" evidence="4">
    <location>
        <begin position="1"/>
        <end position="22"/>
    </location>
</feature>
<sequence>MAQALGNTPEEQWRDMKRKGQRNEPLDKLIKMVGLEEVKTQFLRPKESTELESKHYGLKNERRATFLKSLQVFGDMTGRQWTYKEISGSLLAHQGLDRIKAFIDEITSQGVGVLFIDKIYQLVNGNNTGGASVVDYLLTEMEPPGQARLHLRGYKNDMEKFFAHNVGVRGRIGYEFKFEDYDETQIQQILHSLIEERYKGQMRIEKCQTQPNDPEFLVKAAARRISRGRNQEGFANARAAENFVFQVNARMSQRLIREANAHEAKGAKFPDYFLLTVDDMLGPGASSPLFNSKAWKQLEAMKGLDAVKKYVLGMVKKLHFNRWRELQDLPPLQESQKKVFLGNPGTGKTTVATLYGQILVELGILSNGEVVVKTPADSIGAHIGESEQKTKAILDSTKGKVLVIDEAYQLGNKGGAKGTHGISNSFNTAVIDTLVVNVHSQAGGDRCVLLLGYKDKMEEMFQDANPGLKRRFPLDSAFVFEDFTTEELRDIWRQQVKTRGLVAPGQVEKTAMEYIEKQRNQLNFGNAGEVNIILDAAQKRYQERIRNDPTKFKDDVLLSPADVDPEFARYAQGLDNVKELFKDVIGCEAIKKVLTSWPVRANDARKFEQDIHEIIPMTLAFTGPPGTGKTTIAKKIGIIMHALGLFGSEEVNVISASDLIGEFIGHTGPNVRRQFESSLDQVFFIDEAYRLRKSHGFGQEAIDEIVICLTQEKFKNKLVVVFAGYEQHIDDLLNSNPGMASRVHQTLKFPSPTTEDAIKLLDLHVNKDPFRANCLKNGNGTPKVMTATRQLVNLSTWASGRSVETLAKNIKSATMDEEHMGPLIMIKECPVLAQLDFMRGELLRLMSSSDRAAAEAFRVHSLEAPQAATHAASAKPPNVNMKTTTNAQKESPNSGGGNDPSGDAALAKAASPNILKRDRDSEAEEDEPRTKKAKPAGVIAKPPEKASKPAAAPDPNTSTTRPTKRAKTVVALPPAPAAVPSRTESNQGLSDGGQQGTTSAARVLANKVLAKKERQRLLDEEAQAKALEKKKQEKAKYNALMEVIERQRVYHKAQREADAKAQRDAKKAQREADEKAKREAEKAQQEARMNALKEAIARRDAEKAQRDADEKARRDAALKAERDAALKAHREAIELARQEEQRRNELERQRRLMEEQRQQQEEEGWQKRRRRRKMRQPSGERSRMPWALKVTLGLSRRMARGAALGAPTRGGKGKGNTGISQMATPVDQC</sequence>
<protein>
    <submittedName>
        <fullName evidence="6">Uu.00g056620.m01.CDS01</fullName>
    </submittedName>
</protein>
<gene>
    <name evidence="6" type="ORF">KHLLAP_LOCUS10230</name>
</gene>
<evidence type="ECO:0000259" key="5">
    <source>
        <dbReference type="SMART" id="SM00382"/>
    </source>
</evidence>
<keyword evidence="7" id="KW-1185">Reference proteome</keyword>
<dbReference type="InterPro" id="IPR003593">
    <property type="entry name" value="AAA+_ATPase"/>
</dbReference>
<feature type="compositionally biased region" description="Basic and acidic residues" evidence="4">
    <location>
        <begin position="1095"/>
        <end position="1123"/>
    </location>
</feature>
<accession>A0AAI8VSP2</accession>
<comment type="caution">
    <text evidence="6">The sequence shown here is derived from an EMBL/GenBank/DDBJ whole genome shotgun (WGS) entry which is preliminary data.</text>
</comment>
<dbReference type="Pfam" id="PF17866">
    <property type="entry name" value="AAA_lid_6"/>
    <property type="match status" value="1"/>
</dbReference>
<dbReference type="PANTHER" id="PTHR43392">
    <property type="entry name" value="AAA-TYPE ATPASE FAMILY PROTEIN / ANKYRIN REPEAT FAMILY PROTEIN"/>
    <property type="match status" value="1"/>
</dbReference>
<feature type="domain" description="AAA+ ATPase" evidence="5">
    <location>
        <begin position="615"/>
        <end position="735"/>
    </location>
</feature>
<dbReference type="Gene3D" id="3.40.50.300">
    <property type="entry name" value="P-loop containing nucleotide triphosphate hydrolases"/>
    <property type="match status" value="3"/>
</dbReference>
<dbReference type="Pfam" id="PF00004">
    <property type="entry name" value="AAA"/>
    <property type="match status" value="2"/>
</dbReference>
<feature type="compositionally biased region" description="Basic and acidic residues" evidence="4">
    <location>
        <begin position="1136"/>
        <end position="1166"/>
    </location>
</feature>
<evidence type="ECO:0000313" key="6">
    <source>
        <dbReference type="EMBL" id="CAJ2509762.1"/>
    </source>
</evidence>
<feature type="region of interest" description="Disordered" evidence="4">
    <location>
        <begin position="1136"/>
        <end position="1184"/>
    </location>
</feature>
<dbReference type="InterPro" id="IPR050773">
    <property type="entry name" value="CbxX/CfxQ_RuBisCO_ESX"/>
</dbReference>
<feature type="compositionally biased region" description="Polar residues" evidence="4">
    <location>
        <begin position="880"/>
        <end position="891"/>
    </location>
</feature>
<reference evidence="6" key="1">
    <citation type="submission" date="2023-10" db="EMBL/GenBank/DDBJ databases">
        <authorList>
            <person name="Hackl T."/>
        </authorList>
    </citation>
    <scope>NUCLEOTIDE SEQUENCE</scope>
</reference>
<dbReference type="EMBL" id="CAUWAG010000013">
    <property type="protein sequence ID" value="CAJ2509762.1"/>
    <property type="molecule type" value="Genomic_DNA"/>
</dbReference>
<dbReference type="GO" id="GO:0016887">
    <property type="term" value="F:ATP hydrolysis activity"/>
    <property type="evidence" value="ECO:0007669"/>
    <property type="project" value="InterPro"/>
</dbReference>
<dbReference type="AlphaFoldDB" id="A0AAI8VSP2"/>
<feature type="region of interest" description="Disordered" evidence="4">
    <location>
        <begin position="867"/>
        <end position="1001"/>
    </location>
</feature>
<name>A0AAI8VSP2_9PEZI</name>
<dbReference type="InterPro" id="IPR041627">
    <property type="entry name" value="AAA_lid_6"/>
</dbReference>
<feature type="region of interest" description="Disordered" evidence="4">
    <location>
        <begin position="1050"/>
        <end position="1123"/>
    </location>
</feature>
<comment type="similarity">
    <text evidence="1">Belongs to the CbxX/CfxQ family.</text>
</comment>
<dbReference type="PANTHER" id="PTHR43392:SF2">
    <property type="entry name" value="AAA-TYPE ATPASE FAMILY PROTEIN _ ANKYRIN REPEAT FAMILY PROTEIN"/>
    <property type="match status" value="1"/>
</dbReference>
<dbReference type="PRINTS" id="PR00819">
    <property type="entry name" value="CBXCFQXSUPER"/>
</dbReference>
<feature type="region of interest" description="Disordered" evidence="4">
    <location>
        <begin position="1203"/>
        <end position="1229"/>
    </location>
</feature>
<evidence type="ECO:0000256" key="3">
    <source>
        <dbReference type="ARBA" id="ARBA00022840"/>
    </source>
</evidence>
<evidence type="ECO:0000313" key="7">
    <source>
        <dbReference type="Proteomes" id="UP001295740"/>
    </source>
</evidence>
<feature type="compositionally biased region" description="Polar residues" evidence="4">
    <location>
        <begin position="1"/>
        <end position="10"/>
    </location>
</feature>
<feature type="domain" description="AAA+ ATPase" evidence="5">
    <location>
        <begin position="334"/>
        <end position="455"/>
    </location>
</feature>
<dbReference type="FunFam" id="3.40.50.300:FF:000216">
    <property type="entry name" value="Type VII secretion ATPase EccA"/>
    <property type="match status" value="2"/>
</dbReference>
<dbReference type="Gene3D" id="1.10.8.60">
    <property type="match status" value="2"/>
</dbReference>
<dbReference type="InterPro" id="IPR027417">
    <property type="entry name" value="P-loop_NTPase"/>
</dbReference>
<organism evidence="6 7">
    <name type="scientific">Anthostomella pinea</name>
    <dbReference type="NCBI Taxonomy" id="933095"/>
    <lineage>
        <taxon>Eukaryota</taxon>
        <taxon>Fungi</taxon>
        <taxon>Dikarya</taxon>
        <taxon>Ascomycota</taxon>
        <taxon>Pezizomycotina</taxon>
        <taxon>Sordariomycetes</taxon>
        <taxon>Xylariomycetidae</taxon>
        <taxon>Xylariales</taxon>
        <taxon>Xylariaceae</taxon>
        <taxon>Anthostomella</taxon>
    </lineage>
</organism>
<evidence type="ECO:0000256" key="4">
    <source>
        <dbReference type="SAM" id="MobiDB-lite"/>
    </source>
</evidence>
<proteinExistence type="inferred from homology"/>
<keyword evidence="2" id="KW-0547">Nucleotide-binding</keyword>
<dbReference type="SMART" id="SM00382">
    <property type="entry name" value="AAA"/>
    <property type="match status" value="2"/>
</dbReference>
<feature type="compositionally biased region" description="Basic and acidic residues" evidence="4">
    <location>
        <begin position="1050"/>
        <end position="1085"/>
    </location>
</feature>
<keyword evidence="3" id="KW-0067">ATP-binding</keyword>
<dbReference type="InterPro" id="IPR000641">
    <property type="entry name" value="CbxX/CfxQ"/>
</dbReference>
<evidence type="ECO:0000256" key="2">
    <source>
        <dbReference type="ARBA" id="ARBA00022741"/>
    </source>
</evidence>